<protein>
    <submittedName>
        <fullName evidence="1">Uncharacterized protein</fullName>
    </submittedName>
</protein>
<name>A0A0N7LAQ4_9BASI</name>
<dbReference type="EMBL" id="CCYA01000254">
    <property type="protein sequence ID" value="CEH17234.1"/>
    <property type="molecule type" value="Genomic_DNA"/>
</dbReference>
<keyword evidence="2" id="KW-1185">Reference proteome</keyword>
<evidence type="ECO:0000313" key="1">
    <source>
        <dbReference type="EMBL" id="CEH17234.1"/>
    </source>
</evidence>
<dbReference type="AlphaFoldDB" id="A0A0N7LAQ4"/>
<dbReference type="Proteomes" id="UP000054845">
    <property type="component" value="Unassembled WGS sequence"/>
</dbReference>
<organism evidence="1 2">
    <name type="scientific">Ceraceosorus bombacis</name>
    <dbReference type="NCBI Taxonomy" id="401625"/>
    <lineage>
        <taxon>Eukaryota</taxon>
        <taxon>Fungi</taxon>
        <taxon>Dikarya</taxon>
        <taxon>Basidiomycota</taxon>
        <taxon>Ustilaginomycotina</taxon>
        <taxon>Exobasidiomycetes</taxon>
        <taxon>Ceraceosorales</taxon>
        <taxon>Ceraceosoraceae</taxon>
        <taxon>Ceraceosorus</taxon>
    </lineage>
</organism>
<reference evidence="1 2" key="1">
    <citation type="submission" date="2014-09" db="EMBL/GenBank/DDBJ databases">
        <authorList>
            <person name="Magalhaes I.L.F."/>
            <person name="Oliveira U."/>
            <person name="Santos F.R."/>
            <person name="Vidigal T.H.D.A."/>
            <person name="Brescovit A.D."/>
            <person name="Santos A.J."/>
        </authorList>
    </citation>
    <scope>NUCLEOTIDE SEQUENCE [LARGE SCALE GENOMIC DNA]</scope>
</reference>
<evidence type="ECO:0000313" key="2">
    <source>
        <dbReference type="Proteomes" id="UP000054845"/>
    </source>
</evidence>
<proteinExistence type="predicted"/>
<accession>A0A0N7LAQ4</accession>
<sequence>MVVIILQVGLDVTVVHRCDPRGIPSLSFGARARPTASRMLWQSHRHMPAWSVGPAGVRLRGFECRSDARGLESFVDVAGVARAASLGAKRGFVCAAVARR</sequence>